<name>A0A4D9DIP2_9SAUR</name>
<reference evidence="1 2" key="1">
    <citation type="submission" date="2019-04" db="EMBL/GenBank/DDBJ databases">
        <title>Draft genome of the big-headed turtle Platysternon megacephalum.</title>
        <authorList>
            <person name="Gong S."/>
        </authorList>
    </citation>
    <scope>NUCLEOTIDE SEQUENCE [LARGE SCALE GENOMIC DNA]</scope>
    <source>
        <strain evidence="1">DO16091913</strain>
        <tissue evidence="1">Muscle</tissue>
    </source>
</reference>
<gene>
    <name evidence="1" type="ORF">DR999_PMT22769</name>
</gene>
<dbReference type="STRING" id="55544.A0A4D9DIP2"/>
<keyword evidence="2" id="KW-1185">Reference proteome</keyword>
<evidence type="ECO:0000313" key="2">
    <source>
        <dbReference type="Proteomes" id="UP000297703"/>
    </source>
</evidence>
<dbReference type="Proteomes" id="UP000297703">
    <property type="component" value="Unassembled WGS sequence"/>
</dbReference>
<sequence length="122" mass="12999">MATPGMNWQQHYYGGGGSSASAGKFAASSSQPGLSVEYSQDLHLKMSKKIAQLTKVSVPPPSSPTVSCLLLRAALRVKEGGRSALSPLLQATFFRLRGAKLASNSHLDGDLPVIKTWRISPF</sequence>
<dbReference type="EMBL" id="QXTE01003574">
    <property type="protein sequence ID" value="TFJ95609.1"/>
    <property type="molecule type" value="Genomic_DNA"/>
</dbReference>
<comment type="caution">
    <text evidence="1">The sequence shown here is derived from an EMBL/GenBank/DDBJ whole genome shotgun (WGS) entry which is preliminary data.</text>
</comment>
<dbReference type="OrthoDB" id="9950466at2759"/>
<accession>A0A4D9DIP2</accession>
<dbReference type="AlphaFoldDB" id="A0A4D9DIP2"/>
<reference evidence="1 2" key="2">
    <citation type="submission" date="2019-04" db="EMBL/GenBank/DDBJ databases">
        <title>The genome sequence of big-headed turtle.</title>
        <authorList>
            <person name="Gong S."/>
        </authorList>
    </citation>
    <scope>NUCLEOTIDE SEQUENCE [LARGE SCALE GENOMIC DNA]</scope>
    <source>
        <strain evidence="1">DO16091913</strain>
        <tissue evidence="1">Muscle</tissue>
    </source>
</reference>
<proteinExistence type="predicted"/>
<evidence type="ECO:0000313" key="1">
    <source>
        <dbReference type="EMBL" id="TFJ95609.1"/>
    </source>
</evidence>
<organism evidence="1 2">
    <name type="scientific">Platysternon megacephalum</name>
    <name type="common">big-headed turtle</name>
    <dbReference type="NCBI Taxonomy" id="55544"/>
    <lineage>
        <taxon>Eukaryota</taxon>
        <taxon>Metazoa</taxon>
        <taxon>Chordata</taxon>
        <taxon>Craniata</taxon>
        <taxon>Vertebrata</taxon>
        <taxon>Euteleostomi</taxon>
        <taxon>Archelosauria</taxon>
        <taxon>Testudinata</taxon>
        <taxon>Testudines</taxon>
        <taxon>Cryptodira</taxon>
        <taxon>Durocryptodira</taxon>
        <taxon>Testudinoidea</taxon>
        <taxon>Platysternidae</taxon>
        <taxon>Platysternon</taxon>
    </lineage>
</organism>
<protein>
    <submittedName>
        <fullName evidence="1">NADP-dependent aryl-alcohol dehydrogenase</fullName>
    </submittedName>
</protein>